<accession>C9YCL0</accession>
<dbReference type="AlphaFoldDB" id="C9YCL0"/>
<dbReference type="InterPro" id="IPR036983">
    <property type="entry name" value="AIM24_sf"/>
</dbReference>
<dbReference type="Gene3D" id="3.60.160.10">
    <property type="entry name" value="Mitochondrial biogenesis AIM24"/>
    <property type="match status" value="1"/>
</dbReference>
<dbReference type="InterPro" id="IPR002838">
    <property type="entry name" value="AIM24"/>
</dbReference>
<evidence type="ECO:0000313" key="1">
    <source>
        <dbReference type="EMBL" id="CBA30605.1"/>
    </source>
</evidence>
<dbReference type="SUPFAM" id="SSF51219">
    <property type="entry name" value="TRAP-like"/>
    <property type="match status" value="1"/>
</dbReference>
<name>C9YCL0_CURXX</name>
<dbReference type="Pfam" id="PF01987">
    <property type="entry name" value="AIM24"/>
    <property type="match status" value="1"/>
</dbReference>
<evidence type="ECO:0008006" key="2">
    <source>
        <dbReference type="Google" id="ProtNLM"/>
    </source>
</evidence>
<sequence>MPVPCRPDKVRSPARNEGLAHRRAHMAMDVVDYEIFGSEMQYVEVELDPGEAAIGEAGVMMYMQEGITMDTIFGDGSQQGGFFGKLMGAGKRLLTGEGLFTTVFENSGSGKQRVAFAAPYPGKIVPMDLSKLGGTIICQKDSFLCAAKGVALGIAFQKKLGVGLFGGEGFIMQKLDGDGMAFVHAGGTLMERTLAPGETLRVDTGCVVAFQPTVDFDIQFVGKVKSAIFGGEGLFFATLRGPGKVWLQSLPLSRLANRIILSAPAAGGRSADQGSLLGAGVLGGLIGGGSNDD</sequence>
<proteinExistence type="predicted"/>
<protein>
    <recommendedName>
        <fullName evidence="2">TIGR00266 family protein</fullName>
    </recommendedName>
</protein>
<gene>
    <name evidence="1" type="ORF">Csp_C24390</name>
</gene>
<organism evidence="1">
    <name type="scientific">Curvibacter symbiont subsp. Hydra magnipapillata</name>
    <dbReference type="NCBI Taxonomy" id="667019"/>
    <lineage>
        <taxon>Bacteria</taxon>
        <taxon>Pseudomonadati</taxon>
        <taxon>Pseudomonadota</taxon>
        <taxon>Betaproteobacteria</taxon>
        <taxon>Burkholderiales</taxon>
        <taxon>Comamonadaceae</taxon>
        <taxon>Curvibacter</taxon>
    </lineage>
</organism>
<dbReference type="InterPro" id="IPR016031">
    <property type="entry name" value="Trp_RNA-bd_attenuator-like_dom"/>
</dbReference>
<reference evidence="1" key="1">
    <citation type="journal article" date="2010" name="Nature">
        <title>The Dynamic genome of Hydra.</title>
        <authorList>
            <person name="Chapman J.A."/>
            <person name="Kirkness E.F."/>
            <person name="Simakov O."/>
            <person name="Hampson S.E."/>
            <person name="Mitros T."/>
            <person name="Weinmaier T."/>
            <person name="Rattei T."/>
            <person name="Balasubramanian P.G."/>
            <person name="Borman J."/>
            <person name="Busam D."/>
            <person name="Disbennett K."/>
            <person name="Pfannkoch C."/>
            <person name="Sumin N."/>
            <person name="Sutton G."/>
            <person name="Viswanathan L."/>
            <person name="Walenz B."/>
            <person name="Goodstein D.M."/>
            <person name="Hellsten U."/>
            <person name="Kawashima T."/>
            <person name="Prochnik S.E."/>
            <person name="Putnam N.H."/>
            <person name="Shu S."/>
            <person name="Blumberg B."/>
            <person name="Dana C.E."/>
            <person name="Gee L."/>
            <person name="Kibler D.F."/>
            <person name="Law L."/>
            <person name="Lindgens D."/>
            <person name="Martinez D.E."/>
            <person name="Peng J."/>
            <person name="Wigge P.A."/>
            <person name="Bertulat B."/>
            <person name="Guder C."/>
            <person name="Nakamura Y."/>
            <person name="Ozbek S."/>
            <person name="Watanabe H."/>
            <person name="Khalturin K."/>
            <person name="Hemmrich G."/>
            <person name="Franke A."/>
            <person name="Augustin R."/>
            <person name="Fraune S."/>
            <person name="Hayakawa E."/>
            <person name="Hayakawa S."/>
            <person name="Hirose M."/>
            <person name="Hwang J."/>
            <person name="Ikeo K."/>
            <person name="Nishimiya-Fujisawa C."/>
            <person name="Ogura A."/>
            <person name="Takahashi T."/>
            <person name="Steinmetz P.R."/>
            <person name="Zhang X."/>
            <person name="Aufschnaiter R."/>
            <person name="Eder M.K."/>
            <person name="Gorny A.K."/>
            <person name="Salvenmoser W."/>
            <person name="Heimberg A.M."/>
            <person name="Wheeler B.M."/>
            <person name="Peterson K.J."/>
            <person name="Boettger A."/>
            <person name="Tischler P."/>
            <person name="Wolf A."/>
            <person name="Gojobori T."/>
            <person name="Remington K.A."/>
            <person name="Strausberg R.L."/>
            <person name="Venter J."/>
            <person name="Technau U."/>
            <person name="Hobmayer B."/>
            <person name="Bosch T.C."/>
            <person name="Holstein T.W."/>
            <person name="Fujisawa T."/>
            <person name="Bode H.R."/>
            <person name="David C.N."/>
            <person name="Rokhsar D.S."/>
            <person name="Steele R.E."/>
        </authorList>
    </citation>
    <scope>NUCLEOTIDE SEQUENCE</scope>
</reference>
<dbReference type="PANTHER" id="PTHR43657">
    <property type="entry name" value="TRYPTOPHAN RNA-BINDING ATTENUATOR PROTEIN-LIKE PROTEIN"/>
    <property type="match status" value="1"/>
</dbReference>
<dbReference type="PANTHER" id="PTHR43657:SF1">
    <property type="entry name" value="ALTERED INHERITANCE OF MITOCHONDRIA PROTEIN 24, MITOCHONDRIAL"/>
    <property type="match status" value="1"/>
</dbReference>
<dbReference type="EMBL" id="FN543105">
    <property type="protein sequence ID" value="CBA30605.1"/>
    <property type="molecule type" value="Genomic_DNA"/>
</dbReference>
<dbReference type="NCBIfam" id="TIGR00266">
    <property type="entry name" value="TIGR00266 family protein"/>
    <property type="match status" value="1"/>
</dbReference>